<reference evidence="3" key="1">
    <citation type="submission" date="2016-10" db="EMBL/GenBank/DDBJ databases">
        <authorList>
            <person name="Varghese N."/>
            <person name="Submissions S."/>
        </authorList>
    </citation>
    <scope>NUCLEOTIDE SEQUENCE [LARGE SCALE GENOMIC DNA]</scope>
    <source>
        <strain evidence="3">DSM 10014</strain>
    </source>
</reference>
<name>A0A1H3DN67_9RHOB</name>
<protein>
    <recommendedName>
        <fullName evidence="4">Membrane protein involved in the export of O-antigen and teichoic acid</fullName>
    </recommendedName>
</protein>
<dbReference type="Proteomes" id="UP000183076">
    <property type="component" value="Unassembled WGS sequence"/>
</dbReference>
<proteinExistence type="predicted"/>
<feature type="transmembrane region" description="Helical" evidence="1">
    <location>
        <begin position="249"/>
        <end position="269"/>
    </location>
</feature>
<feature type="transmembrane region" description="Helical" evidence="1">
    <location>
        <begin position="318"/>
        <end position="340"/>
    </location>
</feature>
<evidence type="ECO:0000313" key="3">
    <source>
        <dbReference type="Proteomes" id="UP000183076"/>
    </source>
</evidence>
<organism evidence="2 3">
    <name type="scientific">Sulfitobacter pontiacus</name>
    <dbReference type="NCBI Taxonomy" id="60137"/>
    <lineage>
        <taxon>Bacteria</taxon>
        <taxon>Pseudomonadati</taxon>
        <taxon>Pseudomonadota</taxon>
        <taxon>Alphaproteobacteria</taxon>
        <taxon>Rhodobacterales</taxon>
        <taxon>Roseobacteraceae</taxon>
        <taxon>Sulfitobacter</taxon>
    </lineage>
</organism>
<keyword evidence="1" id="KW-0812">Transmembrane</keyword>
<feature type="transmembrane region" description="Helical" evidence="1">
    <location>
        <begin position="128"/>
        <end position="152"/>
    </location>
</feature>
<feature type="transmembrane region" description="Helical" evidence="1">
    <location>
        <begin position="346"/>
        <end position="364"/>
    </location>
</feature>
<dbReference type="STRING" id="60137.SAMN04488041_11162"/>
<keyword evidence="1" id="KW-0472">Membrane</keyword>
<feature type="transmembrane region" description="Helical" evidence="1">
    <location>
        <begin position="289"/>
        <end position="311"/>
    </location>
</feature>
<feature type="transmembrane region" description="Helical" evidence="1">
    <location>
        <begin position="72"/>
        <end position="91"/>
    </location>
</feature>
<accession>A0A1H3DN67</accession>
<feature type="transmembrane region" description="Helical" evidence="1">
    <location>
        <begin position="98"/>
        <end position="116"/>
    </location>
</feature>
<sequence>MLYVAALQIGPAVASMDVYAETTRLFLASPGQRQNILSRHFSFLALAGAIAGPIVGLAFYTYEGQFSIEVYYIFPALFLTELFANDIARLLPPLRHPFAASIFLFVRQILPLSIVFTLDEIIESEVTLLGAILATYGATIPLVSIVLIVLRLRAYFLTLLKINLPWVLATIHASIIFFSATVAFRILFGIDRFIIASETGLATSGIYGLYVSFGLGIVSVLEAGVSAWKYPPFVQTILQRDSHLAIVQFKNFMITNLLSSALLCISAYFAISYIVKSFLETSYQAGLPYLHWVVLGAIAISASLPLHYLLFALRKDLYLLYIYSFSILAVGTYSFLFLNGGGIGEAFGMFVIASFAISIGRIIFSIGPLKSIYRGRWP</sequence>
<feature type="transmembrane region" description="Helical" evidence="1">
    <location>
        <begin position="164"/>
        <end position="187"/>
    </location>
</feature>
<evidence type="ECO:0000256" key="1">
    <source>
        <dbReference type="SAM" id="Phobius"/>
    </source>
</evidence>
<keyword evidence="1" id="KW-1133">Transmembrane helix</keyword>
<feature type="transmembrane region" description="Helical" evidence="1">
    <location>
        <begin position="207"/>
        <end position="228"/>
    </location>
</feature>
<dbReference type="AlphaFoldDB" id="A0A1H3DN67"/>
<gene>
    <name evidence="2" type="ORF">SAMN04488041_11162</name>
</gene>
<evidence type="ECO:0000313" key="2">
    <source>
        <dbReference type="EMBL" id="SDX67831.1"/>
    </source>
</evidence>
<feature type="transmembrane region" description="Helical" evidence="1">
    <location>
        <begin position="41"/>
        <end position="60"/>
    </location>
</feature>
<dbReference type="EMBL" id="FNNB01000011">
    <property type="protein sequence ID" value="SDX67831.1"/>
    <property type="molecule type" value="Genomic_DNA"/>
</dbReference>
<evidence type="ECO:0008006" key="4">
    <source>
        <dbReference type="Google" id="ProtNLM"/>
    </source>
</evidence>